<evidence type="ECO:0000313" key="4">
    <source>
        <dbReference type="Proteomes" id="UP000321393"/>
    </source>
</evidence>
<dbReference type="EMBL" id="SSTD01017328">
    <property type="protein sequence ID" value="TYJ99979.1"/>
    <property type="molecule type" value="Genomic_DNA"/>
</dbReference>
<evidence type="ECO:0000313" key="2">
    <source>
        <dbReference type="EMBL" id="KAA0036502.1"/>
    </source>
</evidence>
<proteinExistence type="predicted"/>
<accession>A0A5A7SZB0</accession>
<protein>
    <submittedName>
        <fullName evidence="2">Gag-pol polyprotein</fullName>
    </submittedName>
</protein>
<name>A0A5A7SZB0_CUCMM</name>
<dbReference type="EMBL" id="SSTE01019655">
    <property type="protein sequence ID" value="KAA0036502.1"/>
    <property type="molecule type" value="Genomic_DNA"/>
</dbReference>
<sequence length="106" mass="12071">MKVTTIKEANDITTMKLDELFRSLHTFELLFKDQRQKKKNGIAFQCFAKFKNKFYKKVGGYGSQTNRDGVSSNSSSSSSANVDLPSRRQDQGRSTSYKDKSEKSNK</sequence>
<organism evidence="2 4">
    <name type="scientific">Cucumis melo var. makuwa</name>
    <name type="common">Oriental melon</name>
    <dbReference type="NCBI Taxonomy" id="1194695"/>
    <lineage>
        <taxon>Eukaryota</taxon>
        <taxon>Viridiplantae</taxon>
        <taxon>Streptophyta</taxon>
        <taxon>Embryophyta</taxon>
        <taxon>Tracheophyta</taxon>
        <taxon>Spermatophyta</taxon>
        <taxon>Magnoliopsida</taxon>
        <taxon>eudicotyledons</taxon>
        <taxon>Gunneridae</taxon>
        <taxon>Pentapetalae</taxon>
        <taxon>rosids</taxon>
        <taxon>fabids</taxon>
        <taxon>Cucurbitales</taxon>
        <taxon>Cucurbitaceae</taxon>
        <taxon>Benincaseae</taxon>
        <taxon>Cucumis</taxon>
    </lineage>
</organism>
<dbReference type="Proteomes" id="UP000321947">
    <property type="component" value="Unassembled WGS sequence"/>
</dbReference>
<feature type="compositionally biased region" description="Basic and acidic residues" evidence="1">
    <location>
        <begin position="85"/>
        <end position="106"/>
    </location>
</feature>
<evidence type="ECO:0000313" key="3">
    <source>
        <dbReference type="EMBL" id="TYJ99979.1"/>
    </source>
</evidence>
<gene>
    <name evidence="3" type="ORF">E5676_scaffold360G00240</name>
    <name evidence="2" type="ORF">E6C27_scaffold147G00710</name>
</gene>
<dbReference type="OrthoDB" id="1738629at2759"/>
<comment type="caution">
    <text evidence="2">The sequence shown here is derived from an EMBL/GenBank/DDBJ whole genome shotgun (WGS) entry which is preliminary data.</text>
</comment>
<evidence type="ECO:0000313" key="5">
    <source>
        <dbReference type="Proteomes" id="UP000321947"/>
    </source>
</evidence>
<reference evidence="4 5" key="1">
    <citation type="submission" date="2019-08" db="EMBL/GenBank/DDBJ databases">
        <title>Draft genome sequences of two oriental melons (Cucumis melo L. var makuwa).</title>
        <authorList>
            <person name="Kwon S.-Y."/>
        </authorList>
    </citation>
    <scope>NUCLEOTIDE SEQUENCE [LARGE SCALE GENOMIC DNA]</scope>
    <source>
        <strain evidence="5">cv. Chang Bougi</strain>
        <strain evidence="4">cv. SW 3</strain>
        <tissue evidence="2">Leaf</tissue>
    </source>
</reference>
<evidence type="ECO:0000256" key="1">
    <source>
        <dbReference type="SAM" id="MobiDB-lite"/>
    </source>
</evidence>
<feature type="region of interest" description="Disordered" evidence="1">
    <location>
        <begin position="62"/>
        <end position="106"/>
    </location>
</feature>
<dbReference type="AlphaFoldDB" id="A0A5A7SZB0"/>
<dbReference type="Proteomes" id="UP000321393">
    <property type="component" value="Unassembled WGS sequence"/>
</dbReference>